<evidence type="ECO:0000313" key="2">
    <source>
        <dbReference type="EMBL" id="EGD98970.1"/>
    </source>
</evidence>
<proteinExistence type="predicted"/>
<dbReference type="AlphaFoldDB" id="F2S5X1"/>
<feature type="compositionally biased region" description="Acidic residues" evidence="1">
    <location>
        <begin position="452"/>
        <end position="467"/>
    </location>
</feature>
<organism evidence="2 3">
    <name type="scientific">Trichophyton tonsurans (strain CBS 112818)</name>
    <name type="common">Scalp ringworm fungus</name>
    <dbReference type="NCBI Taxonomy" id="647933"/>
    <lineage>
        <taxon>Eukaryota</taxon>
        <taxon>Fungi</taxon>
        <taxon>Dikarya</taxon>
        <taxon>Ascomycota</taxon>
        <taxon>Pezizomycotina</taxon>
        <taxon>Eurotiomycetes</taxon>
        <taxon>Eurotiomycetidae</taxon>
        <taxon>Onygenales</taxon>
        <taxon>Arthrodermataceae</taxon>
        <taxon>Trichophyton</taxon>
    </lineage>
</organism>
<sequence length="750" mass="83756">MSGIHGEDPPIPLRAPPEHACRSVTAIPRQFAAVSDDIHGTTVNCTPLSGTFQQESEIPDQGRNDPCETDFIPSESSPTNFEEEKGFTRQLFGLPLSNQRPTAAPEGAHFVQKPVSRAEIENPREFQINQIRRRFSPEERHDAHGTHLTFTMKPSDPDFSYDLTGLDCILRVPATYPAYGEPSLEVSNGNLDASKRKLVERKFEQVSKDVKSGNLLYCMNALDRHLANLLSAAPVPETYDPRFPERLPSTMSFEYKAPSSNQKNKRAARVSEIVDPQRRLKEVGQLKSRLGKHPLFLAHSDQVSFTIAIKPSQPMQLPNALRNIKSIILIVPSNYPGEPCRIKIPDVNDSSARVTEQAFYQHCMESPGISLTAHINYLAATMHKMSYQEPIEREVDLHEELSALSLEEQPHDKCSPPSPLIEASQLTTVNAKTQNSEGKSHIQVIPRPPEWESPDETDSEEGNDDPAAENHVHCGGGRKVLISCPALELQGVELLELKSLSLTLRCARCKELQDMKNIKIGDDGHSTPHYRVESCRKCSNRLSVGFYRELMHNGSNRAGTLTLEGCTPADLLPRTTIGLWDLNGAWLSHTLSNFTPTCSKCSTTYSAPGVTAFQGDASLTFCRACHQKMSFKLPDIKFLLVGDVQDILRPGRQHKKRNELLGITAGSELPRRGACTHYSKSYRWFSGFCSREQLYRPENCGLCRSLLVDRTSTGFWEGGKGTRNKQLMNRKDPRKYKRSEPAAPGPSRIR</sequence>
<keyword evidence="3" id="KW-1185">Reference proteome</keyword>
<feature type="region of interest" description="Disordered" evidence="1">
    <location>
        <begin position="718"/>
        <end position="750"/>
    </location>
</feature>
<dbReference type="Proteomes" id="UP000009172">
    <property type="component" value="Unassembled WGS sequence"/>
</dbReference>
<reference evidence="3" key="1">
    <citation type="journal article" date="2012" name="MBio">
        <title>Comparative genome analysis of Trichophyton rubrum and related dermatophytes reveals candidate genes involved in infection.</title>
        <authorList>
            <person name="Martinez D.A."/>
            <person name="Oliver B.G."/>
            <person name="Graeser Y."/>
            <person name="Goldberg J.M."/>
            <person name="Li W."/>
            <person name="Martinez-Rossi N.M."/>
            <person name="Monod M."/>
            <person name="Shelest E."/>
            <person name="Barton R.C."/>
            <person name="Birch E."/>
            <person name="Brakhage A.A."/>
            <person name="Chen Z."/>
            <person name="Gurr S.J."/>
            <person name="Heiman D."/>
            <person name="Heitman J."/>
            <person name="Kosti I."/>
            <person name="Rossi A."/>
            <person name="Saif S."/>
            <person name="Samalova M."/>
            <person name="Saunders C.W."/>
            <person name="Shea T."/>
            <person name="Summerbell R.C."/>
            <person name="Xu J."/>
            <person name="Young S."/>
            <person name="Zeng Q."/>
            <person name="Birren B.W."/>
            <person name="Cuomo C.A."/>
            <person name="White T.C."/>
        </authorList>
    </citation>
    <scope>NUCLEOTIDE SEQUENCE [LARGE SCALE GENOMIC DNA]</scope>
    <source>
        <strain evidence="3">CBS 112818</strain>
    </source>
</reference>
<feature type="region of interest" description="Disordered" evidence="1">
    <location>
        <begin position="432"/>
        <end position="471"/>
    </location>
</feature>
<name>F2S5X1_TRIT1</name>
<gene>
    <name evidence="2" type="ORF">TESG_06333</name>
</gene>
<evidence type="ECO:0000256" key="1">
    <source>
        <dbReference type="SAM" id="MobiDB-lite"/>
    </source>
</evidence>
<protein>
    <recommendedName>
        <fullName evidence="4">CHY-type domain-containing protein</fullName>
    </recommendedName>
</protein>
<dbReference type="OrthoDB" id="10253329at2759"/>
<dbReference type="HOGENOM" id="CLU_012592_1_0_1"/>
<accession>F2S5X1</accession>
<evidence type="ECO:0008006" key="4">
    <source>
        <dbReference type="Google" id="ProtNLM"/>
    </source>
</evidence>
<dbReference type="EMBL" id="GG698516">
    <property type="protein sequence ID" value="EGD98970.1"/>
    <property type="molecule type" value="Genomic_DNA"/>
</dbReference>
<evidence type="ECO:0000313" key="3">
    <source>
        <dbReference type="Proteomes" id="UP000009172"/>
    </source>
</evidence>